<dbReference type="EMBL" id="CP104013">
    <property type="protein sequence ID" value="UYP46951.1"/>
    <property type="molecule type" value="Genomic_DNA"/>
</dbReference>
<dbReference type="PANTHER" id="PTHR38813:SF1">
    <property type="entry name" value="TOXIN RELE1-RELATED"/>
    <property type="match status" value="1"/>
</dbReference>
<evidence type="ECO:0000313" key="2">
    <source>
        <dbReference type="EMBL" id="UYP46951.1"/>
    </source>
</evidence>
<dbReference type="SUPFAM" id="SSF143011">
    <property type="entry name" value="RelE-like"/>
    <property type="match status" value="1"/>
</dbReference>
<evidence type="ECO:0000256" key="1">
    <source>
        <dbReference type="ARBA" id="ARBA00022649"/>
    </source>
</evidence>
<dbReference type="PANTHER" id="PTHR38813">
    <property type="match status" value="1"/>
</dbReference>
<evidence type="ECO:0000313" key="3">
    <source>
        <dbReference type="Proteomes" id="UP001208689"/>
    </source>
</evidence>
<gene>
    <name evidence="2" type="ORF">NEF87_003236</name>
</gene>
<name>A0ABY6HWI7_9ARCH</name>
<sequence length="84" mass="10076">MFEIQFSKKAIKALKDLPRPISKRIFEKISELKESPYQNSIKKLATQPYFRLRVGDYRVIFAILKKELIILVIKIAHRKKIYKR</sequence>
<protein>
    <recommendedName>
        <fullName evidence="4">Type II toxin-antitoxin system RelE/ParE family toxin</fullName>
    </recommendedName>
</protein>
<evidence type="ECO:0008006" key="4">
    <source>
        <dbReference type="Google" id="ProtNLM"/>
    </source>
</evidence>
<organism evidence="2 3">
    <name type="scientific">Candidatus Lokiarchaeum ossiferum</name>
    <dbReference type="NCBI Taxonomy" id="2951803"/>
    <lineage>
        <taxon>Archaea</taxon>
        <taxon>Promethearchaeati</taxon>
        <taxon>Promethearchaeota</taxon>
        <taxon>Promethearchaeia</taxon>
        <taxon>Promethearchaeales</taxon>
        <taxon>Promethearchaeaceae</taxon>
        <taxon>Candidatus Lokiarchaeum</taxon>
    </lineage>
</organism>
<keyword evidence="3" id="KW-1185">Reference proteome</keyword>
<keyword evidence="1" id="KW-1277">Toxin-antitoxin system</keyword>
<reference evidence="2" key="1">
    <citation type="submission" date="2022-09" db="EMBL/GenBank/DDBJ databases">
        <title>Actin cytoskeleton and complex cell architecture in an #Asgard archaeon.</title>
        <authorList>
            <person name="Ponce Toledo R.I."/>
            <person name="Schleper C."/>
            <person name="Rodrigues Oliveira T."/>
            <person name="Wollweber F."/>
            <person name="Xu J."/>
            <person name="Rittmann S."/>
            <person name="Klingl A."/>
            <person name="Pilhofer M."/>
        </authorList>
    </citation>
    <scope>NUCLEOTIDE SEQUENCE</scope>
    <source>
        <strain evidence="2">B-35</strain>
    </source>
</reference>
<dbReference type="InterPro" id="IPR052747">
    <property type="entry name" value="TA_system_RelE_toxin"/>
</dbReference>
<dbReference type="Gene3D" id="3.30.2310.20">
    <property type="entry name" value="RelE-like"/>
    <property type="match status" value="1"/>
</dbReference>
<dbReference type="Proteomes" id="UP001208689">
    <property type="component" value="Chromosome"/>
</dbReference>
<dbReference type="InterPro" id="IPR035093">
    <property type="entry name" value="RelE/ParE_toxin_dom_sf"/>
</dbReference>
<dbReference type="InterPro" id="IPR007712">
    <property type="entry name" value="RelE/ParE_toxin"/>
</dbReference>
<accession>A0ABY6HWI7</accession>
<dbReference type="Pfam" id="PF05016">
    <property type="entry name" value="ParE_toxin"/>
    <property type="match status" value="1"/>
</dbReference>
<proteinExistence type="predicted"/>